<dbReference type="InterPro" id="IPR008979">
    <property type="entry name" value="Galactose-bd-like_sf"/>
</dbReference>
<dbReference type="InterPro" id="IPR000719">
    <property type="entry name" value="Prot_kinase_dom"/>
</dbReference>
<dbReference type="Pfam" id="PF14575">
    <property type="entry name" value="EphA2_TM"/>
    <property type="match status" value="1"/>
</dbReference>
<dbReference type="Gene3D" id="3.30.200.20">
    <property type="entry name" value="Phosphorylase Kinase, domain 1"/>
    <property type="match status" value="1"/>
</dbReference>
<keyword evidence="12" id="KW-0829">Tyrosine-protein kinase</keyword>
<dbReference type="InterPro" id="IPR016257">
    <property type="entry name" value="Tyr_kinase_ephrin_rcpt"/>
</dbReference>
<dbReference type="InterPro" id="IPR017441">
    <property type="entry name" value="Protein_kinase_ATP_BS"/>
</dbReference>
<dbReference type="InterPro" id="IPR009030">
    <property type="entry name" value="Growth_fac_rcpt_cys_sf"/>
</dbReference>
<dbReference type="InterPro" id="IPR011641">
    <property type="entry name" value="Tyr-kin_ephrin_A/B_rcpt-like"/>
</dbReference>
<evidence type="ECO:0000256" key="15">
    <source>
        <dbReference type="PIRSR" id="PIRSR000666-3"/>
    </source>
</evidence>
<gene>
    <name evidence="22" type="ORF">BOKJ2_LOCUS3026</name>
</gene>
<keyword evidence="11 18" id="KW-0472">Membrane</keyword>
<proteinExistence type="predicted"/>
<evidence type="ECO:0000256" key="16">
    <source>
        <dbReference type="PROSITE-ProRule" id="PRU10141"/>
    </source>
</evidence>
<dbReference type="PANTHER" id="PTHR46877">
    <property type="entry name" value="EPH RECEPTOR A5"/>
    <property type="match status" value="1"/>
</dbReference>
<comment type="caution">
    <text evidence="22">The sequence shown here is derived from an EMBL/GenBank/DDBJ whole genome shotgun (WGS) entry which is preliminary data.</text>
</comment>
<dbReference type="SUPFAM" id="SSF56112">
    <property type="entry name" value="Protein kinase-like (PK-like)"/>
    <property type="match status" value="1"/>
</dbReference>
<dbReference type="InterPro" id="IPR020635">
    <property type="entry name" value="Tyr_kinase_cat_dom"/>
</dbReference>
<dbReference type="Pfam" id="PF07714">
    <property type="entry name" value="PK_Tyr_Ser-Thr"/>
    <property type="match status" value="1"/>
</dbReference>
<dbReference type="SUPFAM" id="SSF49785">
    <property type="entry name" value="Galactose-binding domain-like"/>
    <property type="match status" value="1"/>
</dbReference>
<dbReference type="Proteomes" id="UP000614601">
    <property type="component" value="Unassembled WGS sequence"/>
</dbReference>
<dbReference type="GO" id="GO:0005005">
    <property type="term" value="F:transmembrane-ephrin receptor activity"/>
    <property type="evidence" value="ECO:0007669"/>
    <property type="project" value="TreeGrafter"/>
</dbReference>
<evidence type="ECO:0000256" key="10">
    <source>
        <dbReference type="ARBA" id="ARBA00022840"/>
    </source>
</evidence>
<keyword evidence="18" id="KW-1133">Transmembrane helix</keyword>
<keyword evidence="9" id="KW-0418">Kinase</keyword>
<dbReference type="InterPro" id="IPR008266">
    <property type="entry name" value="Tyr_kinase_AS"/>
</dbReference>
<keyword evidence="23" id="KW-1185">Reference proteome</keyword>
<evidence type="ECO:0000256" key="19">
    <source>
        <dbReference type="SAM" id="SignalP"/>
    </source>
</evidence>
<feature type="region of interest" description="Disordered" evidence="17">
    <location>
        <begin position="916"/>
        <end position="955"/>
    </location>
</feature>
<evidence type="ECO:0000256" key="7">
    <source>
        <dbReference type="ARBA" id="ARBA00022737"/>
    </source>
</evidence>
<keyword evidence="3" id="KW-1003">Cell membrane</keyword>
<evidence type="ECO:0000256" key="9">
    <source>
        <dbReference type="ARBA" id="ARBA00022777"/>
    </source>
</evidence>
<feature type="binding site" evidence="16">
    <location>
        <position position="508"/>
    </location>
    <ligand>
        <name>ATP</name>
        <dbReference type="ChEBI" id="CHEBI:30616"/>
    </ligand>
</feature>
<comment type="subcellular location">
    <subcellularLocation>
        <location evidence="1">Cell membrane</location>
        <topology evidence="1">Single-pass type I membrane protein</topology>
    </subcellularLocation>
</comment>
<dbReference type="Gene3D" id="2.10.50.10">
    <property type="entry name" value="Tumor Necrosis Factor Receptor, subunit A, domain 2"/>
    <property type="match status" value="1"/>
</dbReference>
<dbReference type="EMBL" id="CAJFDH010000002">
    <property type="protein sequence ID" value="CAD5210115.1"/>
    <property type="molecule type" value="Genomic_DNA"/>
</dbReference>
<dbReference type="AlphaFoldDB" id="A0A811K2S5"/>
<dbReference type="InterPro" id="IPR011009">
    <property type="entry name" value="Kinase-like_dom_sf"/>
</dbReference>
<sequence length="955" mass="106367">MRNWTIFVVLLPLICNSERVYLLDTLNATSELGWNVFSSLDMDGWLEETYRSETKNLNHQAFSTCVVEQSNFENWLLLPKIDRKEGRRLYFEVKFTMRKCHDIPNQATKSVCKETLKLYAHPVNPATLLPSQNWHNSTDWKLVETLAPNEDDGQIFVQTVSYAFDESSVYFSIKDSGSCSSILYVKVYYELCPAISTTLTQIPRTIPGADLHSVVSVQGECIANSSLVSGRRDPPKALCKVDGSWQMLTEECQCNPGFIYSRAANTCAPCGLNSFKPDHGSGECKPCPANTESSRLASVLCTCLPGFYRPSGHLLNQGCVAQPQAQPDITVNEEPRLDDVMFPEPTFEQLKVGKNLFLVLCSTLVLLSVTMFGLMVICYKKSCQSRKQFSDLDVLESYKQGTLTPDYGPNSKSAFSNTFQRKLNVPLIPAYTTSPRSSGIVNRYKPYVDPTTYENPRDALAEFTNEIPPDNVEVTRTIGAGEFGEVCSGRLKVENVYGGVVQQIVAVKTLLPGSGDKAKADFLAEASIMGQFEHENVIKLVGVVTKSEPVMILTEYMLNGSLDKFLRDNDNGKITVPQLIEMMHGVACGMKYLTDKGYVHRDLAARNVLVDDRLTCKIADFGLSRGVGASSEQEYTTQGGKIPIRWTAPEAISHNKYTAASDVWSFGVVMWEICSFGERPYWDWTNHKVIQEVQGGFRLPRPMDCPVFLHELMLECWQQERHKRPSFEILVQRLSGLLHQVQEEISYTMVPEASSTLNHPRPSPPLSAPPVLSLPNFLRLHNLVHYMEIFTRNGITTVDRLQDATYADLVKIGVHDVDARRIVQYTVPPSRLSCTIPTMLPGMSPVEHMVHLDRAGTMSDRTLPGMISVDRMSADRTLPGMVDRTMPVDCTISTDGVNPAGPGYLLTSGTLKHGRSPLLSRSSIGTNHTTLTNSSHGSSVSPQNLTRKREEGFLV</sequence>
<dbReference type="SUPFAM" id="SSF47769">
    <property type="entry name" value="SAM/Pointed domain"/>
    <property type="match status" value="1"/>
</dbReference>
<dbReference type="Pfam" id="PF07699">
    <property type="entry name" value="Ephrin_rec_like"/>
    <property type="match status" value="1"/>
</dbReference>
<evidence type="ECO:0000256" key="13">
    <source>
        <dbReference type="ARBA" id="ARBA00023170"/>
    </source>
</evidence>
<dbReference type="FunFam" id="1.10.510.10:FF:000268">
    <property type="entry name" value="Receptor protein-tyrosine kinase"/>
    <property type="match status" value="1"/>
</dbReference>
<dbReference type="EMBL" id="CAJFCW020000002">
    <property type="protein sequence ID" value="CAG9090701.1"/>
    <property type="molecule type" value="Genomic_DNA"/>
</dbReference>
<evidence type="ECO:0000256" key="6">
    <source>
        <dbReference type="ARBA" id="ARBA00022729"/>
    </source>
</evidence>
<feature type="chain" id="PRO_5036220855" description="receptor protein-tyrosine kinase" evidence="19">
    <location>
        <begin position="20"/>
        <end position="955"/>
    </location>
</feature>
<evidence type="ECO:0000259" key="20">
    <source>
        <dbReference type="PROSITE" id="PS50011"/>
    </source>
</evidence>
<dbReference type="Gene3D" id="2.60.120.260">
    <property type="entry name" value="Galactose-binding domain-like"/>
    <property type="match status" value="1"/>
</dbReference>
<dbReference type="InterPro" id="IPR050449">
    <property type="entry name" value="Ephrin_rcpt_TKs"/>
</dbReference>
<dbReference type="Gene3D" id="2.60.40.1770">
    <property type="entry name" value="ephrin a2 ectodomain"/>
    <property type="match status" value="1"/>
</dbReference>
<dbReference type="OrthoDB" id="4062651at2759"/>
<feature type="disulfide bond" evidence="15">
    <location>
        <begin position="100"/>
        <end position="112"/>
    </location>
</feature>
<keyword evidence="4" id="KW-0597">Phosphoprotein</keyword>
<evidence type="ECO:0000256" key="2">
    <source>
        <dbReference type="ARBA" id="ARBA00011902"/>
    </source>
</evidence>
<evidence type="ECO:0000256" key="5">
    <source>
        <dbReference type="ARBA" id="ARBA00022679"/>
    </source>
</evidence>
<dbReference type="InterPro" id="IPR001245">
    <property type="entry name" value="Ser-Thr/Tyr_kinase_cat_dom"/>
</dbReference>
<protein>
    <recommendedName>
        <fullName evidence="2">receptor protein-tyrosine kinase</fullName>
        <ecNumber evidence="2">2.7.10.1</ecNumber>
    </recommendedName>
</protein>
<keyword evidence="6 19" id="KW-0732">Signal</keyword>
<keyword evidence="14" id="KW-0325">Glycoprotein</keyword>
<evidence type="ECO:0000256" key="17">
    <source>
        <dbReference type="SAM" id="MobiDB-lite"/>
    </source>
</evidence>
<dbReference type="EC" id="2.7.10.1" evidence="2"/>
<feature type="domain" description="Eph LBD" evidence="21">
    <location>
        <begin position="19"/>
        <end position="197"/>
    </location>
</feature>
<dbReference type="GO" id="GO:0005524">
    <property type="term" value="F:ATP binding"/>
    <property type="evidence" value="ECO:0007669"/>
    <property type="project" value="UniProtKB-UniRule"/>
</dbReference>
<keyword evidence="18" id="KW-0812">Transmembrane</keyword>
<dbReference type="PROSITE" id="PS00109">
    <property type="entry name" value="PROTEIN_KINASE_TYR"/>
    <property type="match status" value="1"/>
</dbReference>
<dbReference type="InterPro" id="IPR013761">
    <property type="entry name" value="SAM/pointed_sf"/>
</dbReference>
<dbReference type="PANTHER" id="PTHR46877:SF14">
    <property type="entry name" value="RECEPTOR PROTEIN-TYROSINE KINASE"/>
    <property type="match status" value="1"/>
</dbReference>
<dbReference type="FunFam" id="3.30.200.20:FF:000802">
    <property type="entry name" value="Ephrin receptor 1"/>
    <property type="match status" value="1"/>
</dbReference>
<reference evidence="22" key="1">
    <citation type="submission" date="2020-09" db="EMBL/GenBank/DDBJ databases">
        <authorList>
            <person name="Kikuchi T."/>
        </authorList>
    </citation>
    <scope>NUCLEOTIDE SEQUENCE</scope>
    <source>
        <strain evidence="22">SH1</strain>
    </source>
</reference>
<dbReference type="GO" id="GO:0030425">
    <property type="term" value="C:dendrite"/>
    <property type="evidence" value="ECO:0007669"/>
    <property type="project" value="TreeGrafter"/>
</dbReference>
<dbReference type="InterPro" id="IPR027936">
    <property type="entry name" value="Eph_TM"/>
</dbReference>
<evidence type="ECO:0000256" key="8">
    <source>
        <dbReference type="ARBA" id="ARBA00022741"/>
    </source>
</evidence>
<feature type="disulfide bond" evidence="15">
    <location>
        <begin position="65"/>
        <end position="179"/>
    </location>
</feature>
<evidence type="ECO:0000259" key="21">
    <source>
        <dbReference type="PROSITE" id="PS51550"/>
    </source>
</evidence>
<dbReference type="Pfam" id="PF22993">
    <property type="entry name" value="SAM_EPH"/>
    <property type="match status" value="1"/>
</dbReference>
<evidence type="ECO:0000256" key="1">
    <source>
        <dbReference type="ARBA" id="ARBA00004251"/>
    </source>
</evidence>
<dbReference type="PROSITE" id="PS51550">
    <property type="entry name" value="EPH_LBD"/>
    <property type="match status" value="1"/>
</dbReference>
<name>A0A811K2S5_9BILA</name>
<evidence type="ECO:0000256" key="4">
    <source>
        <dbReference type="ARBA" id="ARBA00022553"/>
    </source>
</evidence>
<dbReference type="SUPFAM" id="SSF57184">
    <property type="entry name" value="Growth factor receptor domain"/>
    <property type="match status" value="1"/>
</dbReference>
<dbReference type="PIRSF" id="PIRSF000666">
    <property type="entry name" value="TyrPK_ephrin_receptor"/>
    <property type="match status" value="1"/>
</dbReference>
<keyword evidence="5" id="KW-0808">Transferase</keyword>
<dbReference type="GO" id="GO:0005886">
    <property type="term" value="C:plasma membrane"/>
    <property type="evidence" value="ECO:0007669"/>
    <property type="project" value="UniProtKB-SubCell"/>
</dbReference>
<dbReference type="Proteomes" id="UP000783686">
    <property type="component" value="Unassembled WGS sequence"/>
</dbReference>
<keyword evidence="7" id="KW-0677">Repeat</keyword>
<dbReference type="Pfam" id="PF25599">
    <property type="entry name" value="Ephrin_CRD"/>
    <property type="match status" value="1"/>
</dbReference>
<feature type="signal peptide" evidence="19">
    <location>
        <begin position="1"/>
        <end position="19"/>
    </location>
</feature>
<evidence type="ECO:0000256" key="18">
    <source>
        <dbReference type="SAM" id="Phobius"/>
    </source>
</evidence>
<dbReference type="InterPro" id="IPR001090">
    <property type="entry name" value="Ephrin_rcpt_lig-bd_dom"/>
</dbReference>
<feature type="domain" description="Protein kinase" evidence="20">
    <location>
        <begin position="472"/>
        <end position="738"/>
    </location>
</feature>
<keyword evidence="10 16" id="KW-0067">ATP-binding</keyword>
<dbReference type="PROSITE" id="PS50011">
    <property type="entry name" value="PROTEIN_KINASE_DOM"/>
    <property type="match status" value="1"/>
</dbReference>
<dbReference type="PRINTS" id="PR00109">
    <property type="entry name" value="TYRKINASE"/>
</dbReference>
<keyword evidence="13" id="KW-0675">Receptor</keyword>
<evidence type="ECO:0000313" key="23">
    <source>
        <dbReference type="Proteomes" id="UP000614601"/>
    </source>
</evidence>
<dbReference type="PROSITE" id="PS00107">
    <property type="entry name" value="PROTEIN_KINASE_ATP"/>
    <property type="match status" value="1"/>
</dbReference>
<dbReference type="SMART" id="SM00615">
    <property type="entry name" value="EPH_lbd"/>
    <property type="match status" value="1"/>
</dbReference>
<dbReference type="Gene3D" id="1.10.510.10">
    <property type="entry name" value="Transferase(Phosphotransferase) domain 1"/>
    <property type="match status" value="1"/>
</dbReference>
<dbReference type="InterPro" id="IPR054590">
    <property type="entry name" value="EPH_SAM"/>
</dbReference>
<dbReference type="Gene3D" id="1.10.150.50">
    <property type="entry name" value="Transcription Factor, Ets-1"/>
    <property type="match status" value="1"/>
</dbReference>
<evidence type="ECO:0000256" key="14">
    <source>
        <dbReference type="ARBA" id="ARBA00023180"/>
    </source>
</evidence>
<feature type="compositionally biased region" description="Polar residues" evidence="17">
    <location>
        <begin position="919"/>
        <end position="945"/>
    </location>
</feature>
<dbReference type="SMART" id="SM00219">
    <property type="entry name" value="TyrKc"/>
    <property type="match status" value="1"/>
</dbReference>
<evidence type="ECO:0000256" key="3">
    <source>
        <dbReference type="ARBA" id="ARBA00022475"/>
    </source>
</evidence>
<keyword evidence="8 16" id="KW-0547">Nucleotide-binding</keyword>
<dbReference type="GO" id="GO:0007411">
    <property type="term" value="P:axon guidance"/>
    <property type="evidence" value="ECO:0007669"/>
    <property type="project" value="TreeGrafter"/>
</dbReference>
<evidence type="ECO:0000313" key="22">
    <source>
        <dbReference type="EMBL" id="CAD5210115.1"/>
    </source>
</evidence>
<dbReference type="Pfam" id="PF01404">
    <property type="entry name" value="Ephrin_lbd"/>
    <property type="match status" value="1"/>
</dbReference>
<keyword evidence="15" id="KW-1015">Disulfide bond</keyword>
<accession>A0A811K2S5</accession>
<dbReference type="SMART" id="SM01411">
    <property type="entry name" value="Ephrin_rec_like"/>
    <property type="match status" value="1"/>
</dbReference>
<feature type="transmembrane region" description="Helical" evidence="18">
    <location>
        <begin position="356"/>
        <end position="379"/>
    </location>
</feature>
<evidence type="ECO:0000256" key="11">
    <source>
        <dbReference type="ARBA" id="ARBA00023136"/>
    </source>
</evidence>
<evidence type="ECO:0000256" key="12">
    <source>
        <dbReference type="ARBA" id="ARBA00023137"/>
    </source>
</evidence>
<organism evidence="22 23">
    <name type="scientific">Bursaphelenchus okinawaensis</name>
    <dbReference type="NCBI Taxonomy" id="465554"/>
    <lineage>
        <taxon>Eukaryota</taxon>
        <taxon>Metazoa</taxon>
        <taxon>Ecdysozoa</taxon>
        <taxon>Nematoda</taxon>
        <taxon>Chromadorea</taxon>
        <taxon>Rhabditida</taxon>
        <taxon>Tylenchina</taxon>
        <taxon>Tylenchomorpha</taxon>
        <taxon>Aphelenchoidea</taxon>
        <taxon>Aphelenchoididae</taxon>
        <taxon>Bursaphelenchus</taxon>
    </lineage>
</organism>